<accession>A0A6A4HVH2</accession>
<evidence type="ECO:0000256" key="2">
    <source>
        <dbReference type="SAM" id="MobiDB-lite"/>
    </source>
</evidence>
<reference evidence="3" key="1">
    <citation type="journal article" date="2019" name="Environ. Microbiol.">
        <title>Fungal ecological strategies reflected in gene transcription - a case study of two litter decomposers.</title>
        <authorList>
            <person name="Barbi F."/>
            <person name="Kohler A."/>
            <person name="Barry K."/>
            <person name="Baskaran P."/>
            <person name="Daum C."/>
            <person name="Fauchery L."/>
            <person name="Ihrmark K."/>
            <person name="Kuo A."/>
            <person name="LaButti K."/>
            <person name="Lipzen A."/>
            <person name="Morin E."/>
            <person name="Grigoriev I.V."/>
            <person name="Henrissat B."/>
            <person name="Lindahl B."/>
            <person name="Martin F."/>
        </authorList>
    </citation>
    <scope>NUCLEOTIDE SEQUENCE</scope>
    <source>
        <strain evidence="3">JB14</strain>
    </source>
</reference>
<gene>
    <name evidence="3" type="ORF">BT96DRAFT_1018542</name>
</gene>
<feature type="coiled-coil region" evidence="1">
    <location>
        <begin position="135"/>
        <end position="169"/>
    </location>
</feature>
<dbReference type="AlphaFoldDB" id="A0A6A4HVH2"/>
<feature type="compositionally biased region" description="Basic and acidic residues" evidence="2">
    <location>
        <begin position="83"/>
        <end position="93"/>
    </location>
</feature>
<name>A0A6A4HVH2_9AGAR</name>
<keyword evidence="1" id="KW-0175">Coiled coil</keyword>
<feature type="compositionally biased region" description="Basic and acidic residues" evidence="2">
    <location>
        <begin position="1"/>
        <end position="13"/>
    </location>
</feature>
<protein>
    <submittedName>
        <fullName evidence="3">Uncharacterized protein</fullName>
    </submittedName>
</protein>
<feature type="compositionally biased region" description="Polar residues" evidence="2">
    <location>
        <begin position="94"/>
        <end position="104"/>
    </location>
</feature>
<organism evidence="3 4">
    <name type="scientific">Gymnopus androsaceus JB14</name>
    <dbReference type="NCBI Taxonomy" id="1447944"/>
    <lineage>
        <taxon>Eukaryota</taxon>
        <taxon>Fungi</taxon>
        <taxon>Dikarya</taxon>
        <taxon>Basidiomycota</taxon>
        <taxon>Agaricomycotina</taxon>
        <taxon>Agaricomycetes</taxon>
        <taxon>Agaricomycetidae</taxon>
        <taxon>Agaricales</taxon>
        <taxon>Marasmiineae</taxon>
        <taxon>Omphalotaceae</taxon>
        <taxon>Gymnopus</taxon>
    </lineage>
</organism>
<evidence type="ECO:0000256" key="1">
    <source>
        <dbReference type="SAM" id="Coils"/>
    </source>
</evidence>
<feature type="region of interest" description="Disordered" evidence="2">
    <location>
        <begin position="83"/>
        <end position="104"/>
    </location>
</feature>
<dbReference type="EMBL" id="ML769452">
    <property type="protein sequence ID" value="KAE9400904.1"/>
    <property type="molecule type" value="Genomic_DNA"/>
</dbReference>
<dbReference type="Proteomes" id="UP000799118">
    <property type="component" value="Unassembled WGS sequence"/>
</dbReference>
<feature type="compositionally biased region" description="Basic and acidic residues" evidence="2">
    <location>
        <begin position="39"/>
        <end position="48"/>
    </location>
</feature>
<keyword evidence="4" id="KW-1185">Reference proteome</keyword>
<feature type="region of interest" description="Disordered" evidence="2">
    <location>
        <begin position="1"/>
        <end position="49"/>
    </location>
</feature>
<evidence type="ECO:0000313" key="3">
    <source>
        <dbReference type="EMBL" id="KAE9400904.1"/>
    </source>
</evidence>
<proteinExistence type="predicted"/>
<evidence type="ECO:0000313" key="4">
    <source>
        <dbReference type="Proteomes" id="UP000799118"/>
    </source>
</evidence>
<sequence length="171" mass="19468">MTDSESLKRKAENENLALHEPPRKLTSPRKPLQNVSNDSEYHSTESAKKNAGVIVDDLDTITNQTRKEDSIDLDATLVMDSEDSCHGEMKKASEPNSSVSPQLNQDDLKWPLSRLKLVHRSALIHEVVPVVYRENQRLRSVIRLLEERLVLKEAEVGKLQTALENIRQNHQ</sequence>